<gene>
    <name evidence="1" type="primary">Bm1616</name>
    <name evidence="1" type="ORF">BM_Bm1616</name>
</gene>
<sequence length="77" mass="8530">MLKIASITTSVSRWRYDARKLPTGAKITTTEIITCSISFCINCLQKKPTILFAAISTTDVGVATFSLIRKSKDNYLI</sequence>
<dbReference type="AlphaFoldDB" id="A0A1I9G5U3"/>
<reference evidence="1" key="2">
    <citation type="submission" date="2012-12" db="EMBL/GenBank/DDBJ databases">
        <authorList>
            <consortium name="WormBase Consortium"/>
            <person name="Ghedin E."/>
            <person name="Paulini M."/>
        </authorList>
    </citation>
    <scope>NUCLEOTIDE SEQUENCE</scope>
    <source>
        <strain evidence="1">FR3</strain>
    </source>
</reference>
<dbReference type="EMBL" id="LN857024">
    <property type="protein sequence ID" value="CDQ01912.1"/>
    <property type="molecule type" value="Genomic_DNA"/>
</dbReference>
<organism evidence="1">
    <name type="scientific">Brugia malayi</name>
    <name type="common">Filarial nematode worm</name>
    <dbReference type="NCBI Taxonomy" id="6279"/>
    <lineage>
        <taxon>Eukaryota</taxon>
        <taxon>Metazoa</taxon>
        <taxon>Ecdysozoa</taxon>
        <taxon>Nematoda</taxon>
        <taxon>Chromadorea</taxon>
        <taxon>Rhabditida</taxon>
        <taxon>Spirurina</taxon>
        <taxon>Spiruromorpha</taxon>
        <taxon>Filarioidea</taxon>
        <taxon>Onchocercidae</taxon>
        <taxon>Brugia</taxon>
    </lineage>
</organism>
<accession>A0A1I9G5U3</accession>
<protein>
    <submittedName>
        <fullName evidence="1">Bm1616</fullName>
    </submittedName>
</protein>
<evidence type="ECO:0000313" key="1">
    <source>
        <dbReference type="EMBL" id="CDQ01912.1"/>
    </source>
</evidence>
<proteinExistence type="predicted"/>
<name>A0A1I9G5U3_BRUMA</name>
<reference evidence="1" key="1">
    <citation type="journal article" date="2007" name="Science">
        <title>Draft genome of the filarial nematode parasite Brugia malayi.</title>
        <authorList>
            <person name="Ghedin E."/>
            <person name="Wang S."/>
            <person name="Spiro D."/>
            <person name="Caler E."/>
            <person name="Zhao Q."/>
            <person name="Crabtree J."/>
            <person name="Allen J.E."/>
            <person name="Delcher A.L."/>
            <person name="Guiliano D.B."/>
            <person name="Miranda-Saavedra D."/>
            <person name="Angiuoli S.V."/>
            <person name="Creasy T."/>
            <person name="Amedeo P."/>
            <person name="Haas B."/>
            <person name="El-Sayed N.M."/>
            <person name="Wortman J.R."/>
            <person name="Feldblyum T."/>
            <person name="Tallon L."/>
            <person name="Schatz M."/>
            <person name="Shumway M."/>
            <person name="Koo H."/>
            <person name="Salzberg S.L."/>
            <person name="Schobel S."/>
            <person name="Pertea M."/>
            <person name="Pop M."/>
            <person name="White O."/>
            <person name="Barton G.J."/>
            <person name="Carlow C.K."/>
            <person name="Crawford M.J."/>
            <person name="Daub J."/>
            <person name="Dimmic M.W."/>
            <person name="Estes C.F."/>
            <person name="Foster J.M."/>
            <person name="Ganatra M."/>
            <person name="Gregory W.F."/>
            <person name="Johnson N.M."/>
            <person name="Jin J."/>
            <person name="Komuniecki R."/>
            <person name="Korf I."/>
            <person name="Kumar S."/>
            <person name="Laney S."/>
            <person name="Li B.W."/>
            <person name="Li W."/>
            <person name="Lindblom T.H."/>
            <person name="Lustigman S."/>
            <person name="Ma D."/>
            <person name="Maina C.V."/>
            <person name="Martin D.M."/>
            <person name="McCarter J.P."/>
            <person name="McReynolds L."/>
            <person name="Mitreva M."/>
            <person name="Nutman T.B."/>
            <person name="Parkinson J."/>
            <person name="Peregrin-Alvarez J.M."/>
            <person name="Poole C."/>
            <person name="Ren Q."/>
            <person name="Saunders L."/>
            <person name="Sluder A.E."/>
            <person name="Smith K."/>
            <person name="Stanke M."/>
            <person name="Unnasch T.R."/>
            <person name="Ware J."/>
            <person name="Wei A.D."/>
            <person name="Weil G."/>
            <person name="Williams D.J."/>
            <person name="Zhang Y."/>
            <person name="Williams S.A."/>
            <person name="Fraser-Liggett C."/>
            <person name="Slatko B."/>
            <person name="Blaxter M.L."/>
            <person name="Scott A.L."/>
        </authorList>
    </citation>
    <scope>NUCLEOTIDE SEQUENCE</scope>
    <source>
        <strain evidence="1">FR3</strain>
    </source>
</reference>